<sequence>MTHYPLKYIGNGFLNRLKHQICVEFNIYFLTEEQAHMESKEVEKCNQKIVCKVVLFENISLKKMDLFIIGNCA</sequence>
<evidence type="ECO:0000313" key="1">
    <source>
        <dbReference type="EMBL" id="TBU02199.1"/>
    </source>
</evidence>
<dbReference type="Proteomes" id="UP000292362">
    <property type="component" value="Unassembled WGS sequence"/>
</dbReference>
<accession>A0A4Q9L3V3</accession>
<comment type="caution">
    <text evidence="1">The sequence shown here is derived from an EMBL/GenBank/DDBJ whole genome shotgun (WGS) entry which is preliminary data.</text>
</comment>
<reference evidence="1 2" key="1">
    <citation type="submission" date="2017-12" db="EMBL/GenBank/DDBJ databases">
        <authorList>
            <person name="Pombert J.-F."/>
            <person name="Haag K.L."/>
            <person name="Ebert D."/>
        </authorList>
    </citation>
    <scope>NUCLEOTIDE SEQUENCE [LARGE SCALE GENOMIC DNA]</scope>
    <source>
        <strain evidence="1">FI-OER-3-3</strain>
    </source>
</reference>
<dbReference type="EMBL" id="PITJ01000531">
    <property type="protein sequence ID" value="TBU02199.1"/>
    <property type="molecule type" value="Genomic_DNA"/>
</dbReference>
<name>A0A4Q9L3V3_9MICR</name>
<gene>
    <name evidence="1" type="ORF">CWI37_0531p0010</name>
</gene>
<organism evidence="1 2">
    <name type="scientific">Hamiltosporidium tvaerminnensis</name>
    <dbReference type="NCBI Taxonomy" id="1176355"/>
    <lineage>
        <taxon>Eukaryota</taxon>
        <taxon>Fungi</taxon>
        <taxon>Fungi incertae sedis</taxon>
        <taxon>Microsporidia</taxon>
        <taxon>Dubosqiidae</taxon>
        <taxon>Hamiltosporidium</taxon>
    </lineage>
</organism>
<dbReference type="VEuPathDB" id="MicrosporidiaDB:CWI37_0531p0010"/>
<dbReference type="AlphaFoldDB" id="A0A4Q9L3V3"/>
<evidence type="ECO:0000313" key="2">
    <source>
        <dbReference type="Proteomes" id="UP000292362"/>
    </source>
</evidence>
<proteinExistence type="predicted"/>
<protein>
    <submittedName>
        <fullName evidence="1">Uncharacterized protein</fullName>
    </submittedName>
</protein>